<keyword evidence="1" id="KW-0645">Protease</keyword>
<name>A0A1H0FUK6_9BACT</name>
<dbReference type="PANTHER" id="PTHR30471:SF3">
    <property type="entry name" value="UPF0758 PROTEIN YEES-RELATED"/>
    <property type="match status" value="1"/>
</dbReference>
<dbReference type="PROSITE" id="PS01302">
    <property type="entry name" value="UPF0758"/>
    <property type="match status" value="1"/>
</dbReference>
<dbReference type="AlphaFoldDB" id="A0A1H0FUK6"/>
<dbReference type="PROSITE" id="PS50249">
    <property type="entry name" value="MPN"/>
    <property type="match status" value="1"/>
</dbReference>
<feature type="domain" description="MPN" evidence="7">
    <location>
        <begin position="106"/>
        <end position="227"/>
    </location>
</feature>
<evidence type="ECO:0000313" key="9">
    <source>
        <dbReference type="Proteomes" id="UP000199602"/>
    </source>
</evidence>
<keyword evidence="9" id="KW-1185">Reference proteome</keyword>
<gene>
    <name evidence="8" type="ORF">SAMN04488516_11439</name>
</gene>
<evidence type="ECO:0000256" key="3">
    <source>
        <dbReference type="ARBA" id="ARBA00022801"/>
    </source>
</evidence>
<protein>
    <submittedName>
        <fullName evidence="8">DNA repair protein RadC</fullName>
    </submittedName>
</protein>
<dbReference type="InterPro" id="IPR025657">
    <property type="entry name" value="RadC_JAB"/>
</dbReference>
<keyword evidence="2" id="KW-0479">Metal-binding</keyword>
<dbReference type="Pfam" id="PF04002">
    <property type="entry name" value="RadC"/>
    <property type="match status" value="1"/>
</dbReference>
<sequence length="227" mass="26271">MAEKIKAHYLGHRKRLKQKLIENPLSLNDYEVLELLTGYALPRRDTKPIAKNLLQQFGNFKNILLASKQEIVSIPSVGEGFYTFLLALREFLFRAEKQKFSQKGTIIQQPKQVFDLLKNRLMSLEKEEFWIILLNNKHNLIGVEKLSQGTVDSAPVYVREILTKILFKKAKAFILAHNHPSGDPNPSWEDKNFTQKIKAVCSNLELNFLDHIIIGKDTFYSFKEHGF</sequence>
<dbReference type="Gene3D" id="3.40.140.10">
    <property type="entry name" value="Cytidine Deaminase, domain 2"/>
    <property type="match status" value="1"/>
</dbReference>
<dbReference type="NCBIfam" id="NF000642">
    <property type="entry name" value="PRK00024.1"/>
    <property type="match status" value="1"/>
</dbReference>
<dbReference type="NCBIfam" id="TIGR00608">
    <property type="entry name" value="radc"/>
    <property type="match status" value="1"/>
</dbReference>
<dbReference type="STRING" id="206665.SAMN04488516_11439"/>
<evidence type="ECO:0000256" key="4">
    <source>
        <dbReference type="ARBA" id="ARBA00022833"/>
    </source>
</evidence>
<evidence type="ECO:0000256" key="1">
    <source>
        <dbReference type="ARBA" id="ARBA00022670"/>
    </source>
</evidence>
<dbReference type="RefSeq" id="WP_092066305.1">
    <property type="nucleotide sequence ID" value="NZ_FNIN01000014.1"/>
</dbReference>
<evidence type="ECO:0000256" key="2">
    <source>
        <dbReference type="ARBA" id="ARBA00022723"/>
    </source>
</evidence>
<dbReference type="Proteomes" id="UP000199602">
    <property type="component" value="Unassembled WGS sequence"/>
</dbReference>
<accession>A0A1H0FUK6</accession>
<dbReference type="PANTHER" id="PTHR30471">
    <property type="entry name" value="DNA REPAIR PROTEIN RADC"/>
    <property type="match status" value="1"/>
</dbReference>
<evidence type="ECO:0000256" key="5">
    <source>
        <dbReference type="ARBA" id="ARBA00023049"/>
    </source>
</evidence>
<keyword evidence="5" id="KW-0482">Metalloprotease</keyword>
<evidence type="ECO:0000256" key="6">
    <source>
        <dbReference type="RuleBase" id="RU003797"/>
    </source>
</evidence>
<dbReference type="GO" id="GO:0008237">
    <property type="term" value="F:metallopeptidase activity"/>
    <property type="evidence" value="ECO:0007669"/>
    <property type="project" value="UniProtKB-KW"/>
</dbReference>
<proteinExistence type="inferred from homology"/>
<evidence type="ECO:0000313" key="8">
    <source>
        <dbReference type="EMBL" id="SDN98320.1"/>
    </source>
</evidence>
<dbReference type="InterPro" id="IPR037518">
    <property type="entry name" value="MPN"/>
</dbReference>
<dbReference type="OrthoDB" id="9804482at2"/>
<dbReference type="Gene3D" id="1.10.150.20">
    <property type="entry name" value="5' to 3' exonuclease, C-terminal subdomain"/>
    <property type="match status" value="1"/>
</dbReference>
<dbReference type="CDD" id="cd08071">
    <property type="entry name" value="MPN_DUF2466"/>
    <property type="match status" value="1"/>
</dbReference>
<evidence type="ECO:0000259" key="7">
    <source>
        <dbReference type="PROSITE" id="PS50249"/>
    </source>
</evidence>
<dbReference type="InterPro" id="IPR001405">
    <property type="entry name" value="UPF0758"/>
</dbReference>
<dbReference type="EMBL" id="FNIN01000014">
    <property type="protein sequence ID" value="SDN98320.1"/>
    <property type="molecule type" value="Genomic_DNA"/>
</dbReference>
<keyword evidence="3" id="KW-0378">Hydrolase</keyword>
<comment type="similarity">
    <text evidence="6">Belongs to the UPF0758 family.</text>
</comment>
<dbReference type="GO" id="GO:0006508">
    <property type="term" value="P:proteolysis"/>
    <property type="evidence" value="ECO:0007669"/>
    <property type="project" value="UniProtKB-KW"/>
</dbReference>
<dbReference type="SUPFAM" id="SSF47781">
    <property type="entry name" value="RuvA domain 2-like"/>
    <property type="match status" value="1"/>
</dbReference>
<reference evidence="8 9" key="1">
    <citation type="submission" date="2016-10" db="EMBL/GenBank/DDBJ databases">
        <authorList>
            <person name="de Groot N.N."/>
        </authorList>
    </citation>
    <scope>NUCLEOTIDE SEQUENCE [LARGE SCALE GENOMIC DNA]</scope>
    <source>
        <strain evidence="8 9">DSM 15269</strain>
    </source>
</reference>
<dbReference type="InterPro" id="IPR020891">
    <property type="entry name" value="UPF0758_CS"/>
</dbReference>
<keyword evidence="4" id="KW-0862">Zinc</keyword>
<dbReference type="InterPro" id="IPR010994">
    <property type="entry name" value="RuvA_2-like"/>
</dbReference>
<organism evidence="8 9">
    <name type="scientific">Desulfonauticus submarinus</name>
    <dbReference type="NCBI Taxonomy" id="206665"/>
    <lineage>
        <taxon>Bacteria</taxon>
        <taxon>Pseudomonadati</taxon>
        <taxon>Thermodesulfobacteriota</taxon>
        <taxon>Desulfovibrionia</taxon>
        <taxon>Desulfovibrionales</taxon>
        <taxon>Desulfonauticaceae</taxon>
        <taxon>Desulfonauticus</taxon>
    </lineage>
</organism>
<dbReference type="GO" id="GO:0046872">
    <property type="term" value="F:metal ion binding"/>
    <property type="evidence" value="ECO:0007669"/>
    <property type="project" value="UniProtKB-KW"/>
</dbReference>